<dbReference type="InterPro" id="IPR006130">
    <property type="entry name" value="Asp/Orn_carbamoylTrfase"/>
</dbReference>
<dbReference type="Pfam" id="PF00185">
    <property type="entry name" value="OTCace"/>
    <property type="match status" value="1"/>
</dbReference>
<dbReference type="NCBIfam" id="NF002032">
    <property type="entry name" value="PRK00856.1"/>
    <property type="match status" value="1"/>
</dbReference>
<evidence type="ECO:0000256" key="3">
    <source>
        <dbReference type="ARBA" id="ARBA00022679"/>
    </source>
</evidence>
<feature type="binding site" evidence="7">
    <location>
        <position position="264"/>
    </location>
    <ligand>
        <name>carbamoyl phosphate</name>
        <dbReference type="ChEBI" id="CHEBI:58228"/>
    </ligand>
</feature>
<evidence type="ECO:0000256" key="2">
    <source>
        <dbReference type="ARBA" id="ARBA00008896"/>
    </source>
</evidence>
<evidence type="ECO:0000259" key="8">
    <source>
        <dbReference type="Pfam" id="PF00185"/>
    </source>
</evidence>
<dbReference type="EC" id="2.1.3.2" evidence="7"/>
<feature type="binding site" evidence="7">
    <location>
        <position position="166"/>
    </location>
    <ligand>
        <name>L-aspartate</name>
        <dbReference type="ChEBI" id="CHEBI:29991"/>
    </ligand>
</feature>
<keyword evidence="11" id="KW-1185">Reference proteome</keyword>
<name>A0AA37F9H4_9ARCH</name>
<feature type="domain" description="Aspartate/ornithine carbamoyltransferase Asp/Orn-binding" evidence="8">
    <location>
        <begin position="153"/>
        <end position="298"/>
    </location>
</feature>
<evidence type="ECO:0000256" key="5">
    <source>
        <dbReference type="ARBA" id="ARBA00043884"/>
    </source>
</evidence>
<evidence type="ECO:0000313" key="10">
    <source>
        <dbReference type="EMBL" id="GGM74336.1"/>
    </source>
</evidence>
<comment type="pathway">
    <text evidence="1 7">Pyrimidine metabolism; UMP biosynthesis via de novo pathway; (S)-dihydroorotate from bicarbonate: step 2/3.</text>
</comment>
<comment type="subunit">
    <text evidence="7">Heterooligomer of catalytic and regulatory chains.</text>
</comment>
<dbReference type="GO" id="GO:0006207">
    <property type="term" value="P:'de novo' pyrimidine nucleobase biosynthetic process"/>
    <property type="evidence" value="ECO:0007669"/>
    <property type="project" value="InterPro"/>
</dbReference>
<evidence type="ECO:0000256" key="7">
    <source>
        <dbReference type="HAMAP-Rule" id="MF_00001"/>
    </source>
</evidence>
<evidence type="ECO:0000256" key="6">
    <source>
        <dbReference type="ARBA" id="ARBA00048859"/>
    </source>
</evidence>
<comment type="caution">
    <text evidence="10">The sequence shown here is derived from an EMBL/GenBank/DDBJ whole genome shotgun (WGS) entry which is preliminary data.</text>
</comment>
<protein>
    <recommendedName>
        <fullName evidence="7">Aspartate carbamoyltransferase</fullName>
        <ecNumber evidence="7">2.1.3.2</ecNumber>
    </recommendedName>
    <alternativeName>
        <fullName evidence="7">Aspartate transcarbamylase</fullName>
        <shortName evidence="7">ATCase</shortName>
    </alternativeName>
</protein>
<dbReference type="PRINTS" id="PR00101">
    <property type="entry name" value="ATCASE"/>
</dbReference>
<organism evidence="10 11">
    <name type="scientific">Thermogymnomonas acidicola</name>
    <dbReference type="NCBI Taxonomy" id="399579"/>
    <lineage>
        <taxon>Archaea</taxon>
        <taxon>Methanobacteriati</taxon>
        <taxon>Thermoplasmatota</taxon>
        <taxon>Thermoplasmata</taxon>
        <taxon>Thermoplasmatales</taxon>
        <taxon>Thermogymnomonas</taxon>
    </lineage>
</organism>
<reference evidence="10" key="2">
    <citation type="submission" date="2022-09" db="EMBL/GenBank/DDBJ databases">
        <authorList>
            <person name="Sun Q."/>
            <person name="Ohkuma M."/>
        </authorList>
    </citation>
    <scope>NUCLEOTIDE SEQUENCE</scope>
    <source>
        <strain evidence="10">JCM 13583</strain>
    </source>
</reference>
<dbReference type="AlphaFoldDB" id="A0AA37F9H4"/>
<keyword evidence="3 7" id="KW-0808">Transferase</keyword>
<feature type="binding site" evidence="7">
    <location>
        <position position="84"/>
    </location>
    <ligand>
        <name>L-aspartate</name>
        <dbReference type="ChEBI" id="CHEBI:29991"/>
    </ligand>
</feature>
<evidence type="ECO:0000259" key="9">
    <source>
        <dbReference type="Pfam" id="PF02729"/>
    </source>
</evidence>
<dbReference type="GO" id="GO:0004070">
    <property type="term" value="F:aspartate carbamoyltransferase activity"/>
    <property type="evidence" value="ECO:0007669"/>
    <property type="project" value="UniProtKB-UniRule"/>
</dbReference>
<proteinExistence type="inferred from homology"/>
<dbReference type="Pfam" id="PF02729">
    <property type="entry name" value="OTCace_N"/>
    <property type="match status" value="1"/>
</dbReference>
<keyword evidence="4 7" id="KW-0665">Pyrimidine biosynthesis</keyword>
<dbReference type="HAMAP" id="MF_00001">
    <property type="entry name" value="Asp_carb_tr"/>
    <property type="match status" value="1"/>
</dbReference>
<gene>
    <name evidence="7" type="primary">pyrB</name>
    <name evidence="10" type="ORF">GCM10007108_10350</name>
</gene>
<dbReference type="Proteomes" id="UP000632195">
    <property type="component" value="Unassembled WGS sequence"/>
</dbReference>
<reference evidence="10" key="1">
    <citation type="journal article" date="2014" name="Int. J. Syst. Evol. Microbiol.">
        <title>Complete genome sequence of Corynebacterium casei LMG S-19264T (=DSM 44701T), isolated from a smear-ripened cheese.</title>
        <authorList>
            <consortium name="US DOE Joint Genome Institute (JGI-PGF)"/>
            <person name="Walter F."/>
            <person name="Albersmeier A."/>
            <person name="Kalinowski J."/>
            <person name="Ruckert C."/>
        </authorList>
    </citation>
    <scope>NUCLEOTIDE SEQUENCE</scope>
    <source>
        <strain evidence="10">JCM 13583</strain>
    </source>
</reference>
<dbReference type="PANTHER" id="PTHR45753:SF6">
    <property type="entry name" value="ASPARTATE CARBAMOYLTRANSFERASE"/>
    <property type="match status" value="1"/>
</dbReference>
<dbReference type="EMBL" id="BMNY01000001">
    <property type="protein sequence ID" value="GGM74336.1"/>
    <property type="molecule type" value="Genomic_DNA"/>
</dbReference>
<dbReference type="InterPro" id="IPR002082">
    <property type="entry name" value="Asp_carbamoyltransf"/>
</dbReference>
<dbReference type="FunFam" id="3.40.50.1370:FF:000001">
    <property type="entry name" value="Aspartate carbamoyltransferase"/>
    <property type="match status" value="1"/>
</dbReference>
<evidence type="ECO:0000313" key="11">
    <source>
        <dbReference type="Proteomes" id="UP000632195"/>
    </source>
</evidence>
<evidence type="ECO:0000256" key="4">
    <source>
        <dbReference type="ARBA" id="ARBA00022975"/>
    </source>
</evidence>
<dbReference type="InterPro" id="IPR006131">
    <property type="entry name" value="Asp_carbamoyltransf_Asp/Orn-bd"/>
</dbReference>
<dbReference type="PROSITE" id="PS00097">
    <property type="entry name" value="CARBAMOYLTRANSFERASE"/>
    <property type="match status" value="1"/>
</dbReference>
<feature type="binding site" evidence="7">
    <location>
        <position position="263"/>
    </location>
    <ligand>
        <name>carbamoyl phosphate</name>
        <dbReference type="ChEBI" id="CHEBI:58228"/>
    </ligand>
</feature>
<comment type="function">
    <text evidence="5 7">Catalyzes the condensation of carbamoyl phosphate and aspartate to form carbamoyl aspartate and inorganic phosphate, the committed step in the de novo pyrimidine nucleotide biosynthesis pathway.</text>
</comment>
<feature type="binding site" evidence="7">
    <location>
        <position position="105"/>
    </location>
    <ligand>
        <name>carbamoyl phosphate</name>
        <dbReference type="ChEBI" id="CHEBI:58228"/>
    </ligand>
</feature>
<dbReference type="GO" id="GO:0016597">
    <property type="term" value="F:amino acid binding"/>
    <property type="evidence" value="ECO:0007669"/>
    <property type="project" value="InterPro"/>
</dbReference>
<sequence>MKGKSVVSIDDVSTEDLEEIFRRTDEMLPYALGEKRNRTMEGKIMATLFFEPSTRTRMSFESAMHRLGGSVISMAEPQSSSTSKGETLADTVRMVNAYSDIVVIRHPLEGAARLASKFSTKPVINAGDGSGQHPTQTILDLYTIRRERGRIDGNRVALVGDLRYGRTVHSLILALARYDVEIFLVSPPVLALPDHIMSRVPAGVKVVDNLDDILPDLDVLYVTRIQKERFSDENEYRSVIGSYSIDEASVSKMKKDAIIMHPLPRVDEIKPEVDYTKNAKYFVQASYGVPVRMALISMILE</sequence>
<dbReference type="InterPro" id="IPR006132">
    <property type="entry name" value="Asp/Orn_carbamoyltranf_P-bd"/>
</dbReference>
<comment type="catalytic activity">
    <reaction evidence="6 7">
        <text>carbamoyl phosphate + L-aspartate = N-carbamoyl-L-aspartate + phosphate + H(+)</text>
        <dbReference type="Rhea" id="RHEA:20013"/>
        <dbReference type="ChEBI" id="CHEBI:15378"/>
        <dbReference type="ChEBI" id="CHEBI:29991"/>
        <dbReference type="ChEBI" id="CHEBI:32814"/>
        <dbReference type="ChEBI" id="CHEBI:43474"/>
        <dbReference type="ChEBI" id="CHEBI:58228"/>
        <dbReference type="EC" id="2.1.3.2"/>
    </reaction>
</comment>
<dbReference type="PRINTS" id="PR00100">
    <property type="entry name" value="AOTCASE"/>
</dbReference>
<feature type="binding site" evidence="7">
    <location>
        <position position="56"/>
    </location>
    <ligand>
        <name>carbamoyl phosphate</name>
        <dbReference type="ChEBI" id="CHEBI:58228"/>
    </ligand>
</feature>
<dbReference type="GO" id="GO:0044205">
    <property type="term" value="P:'de novo' UMP biosynthetic process"/>
    <property type="evidence" value="ECO:0007669"/>
    <property type="project" value="UniProtKB-UniRule"/>
</dbReference>
<feature type="binding site" evidence="7">
    <location>
        <position position="224"/>
    </location>
    <ligand>
        <name>L-aspartate</name>
        <dbReference type="ChEBI" id="CHEBI:29991"/>
    </ligand>
</feature>
<dbReference type="InterPro" id="IPR036901">
    <property type="entry name" value="Asp/Orn_carbamoylTrfase_sf"/>
</dbReference>
<feature type="domain" description="Aspartate/ornithine carbamoyltransferase carbamoyl-P binding" evidence="9">
    <location>
        <begin position="4"/>
        <end position="145"/>
    </location>
</feature>
<accession>A0AA37F9H4</accession>
<dbReference type="GO" id="GO:0006520">
    <property type="term" value="P:amino acid metabolic process"/>
    <property type="evidence" value="ECO:0007669"/>
    <property type="project" value="InterPro"/>
</dbReference>
<feature type="binding site" evidence="7">
    <location>
        <position position="55"/>
    </location>
    <ligand>
        <name>carbamoyl phosphate</name>
        <dbReference type="ChEBI" id="CHEBI:58228"/>
    </ligand>
</feature>
<dbReference type="FunFam" id="3.40.50.1370:FF:000002">
    <property type="entry name" value="Aspartate carbamoyltransferase 2"/>
    <property type="match status" value="1"/>
</dbReference>
<dbReference type="Gene3D" id="3.40.50.1370">
    <property type="entry name" value="Aspartate/ornithine carbamoyltransferase"/>
    <property type="match status" value="2"/>
</dbReference>
<feature type="binding site" evidence="7">
    <location>
        <position position="133"/>
    </location>
    <ligand>
        <name>carbamoyl phosphate</name>
        <dbReference type="ChEBI" id="CHEBI:58228"/>
    </ligand>
</feature>
<dbReference type="SUPFAM" id="SSF53671">
    <property type="entry name" value="Aspartate/ornithine carbamoyltransferase"/>
    <property type="match status" value="1"/>
</dbReference>
<dbReference type="PANTHER" id="PTHR45753">
    <property type="entry name" value="ORNITHINE CARBAMOYLTRANSFERASE, MITOCHONDRIAL"/>
    <property type="match status" value="1"/>
</dbReference>
<comment type="similarity">
    <text evidence="2 7">Belongs to the aspartate/ornithine carbamoyltransferase superfamily. ATCase family.</text>
</comment>
<evidence type="ECO:0000256" key="1">
    <source>
        <dbReference type="ARBA" id="ARBA00004852"/>
    </source>
</evidence>
<dbReference type="NCBIfam" id="TIGR00670">
    <property type="entry name" value="asp_carb_tr"/>
    <property type="match status" value="1"/>
</dbReference>
<feature type="binding site" evidence="7">
    <location>
        <position position="136"/>
    </location>
    <ligand>
        <name>carbamoyl phosphate</name>
        <dbReference type="ChEBI" id="CHEBI:58228"/>
    </ligand>
</feature>